<keyword evidence="3" id="KW-0732">Signal</keyword>
<dbReference type="OrthoDB" id="5970475at2759"/>
<dbReference type="PROSITE" id="PS00264">
    <property type="entry name" value="NEUROHYPOPHYS_HORM"/>
    <property type="match status" value="1"/>
</dbReference>
<organism evidence="4 5">
    <name type="scientific">Exaiptasia diaphana</name>
    <name type="common">Tropical sea anemone</name>
    <name type="synonym">Aiptasia pulchella</name>
    <dbReference type="NCBI Taxonomy" id="2652724"/>
    <lineage>
        <taxon>Eukaryota</taxon>
        <taxon>Metazoa</taxon>
        <taxon>Cnidaria</taxon>
        <taxon>Anthozoa</taxon>
        <taxon>Hexacorallia</taxon>
        <taxon>Actiniaria</taxon>
        <taxon>Aiptasiidae</taxon>
        <taxon>Exaiptasia</taxon>
    </lineage>
</organism>
<comment type="similarity">
    <text evidence="1">Belongs to the vasopressin/oxytocin family.</text>
</comment>
<dbReference type="AlphaFoldDB" id="A0A913YJ03"/>
<name>A0A913YJ03_EXADI</name>
<reference evidence="4" key="1">
    <citation type="submission" date="2022-11" db="UniProtKB">
        <authorList>
            <consortium name="EnsemblMetazoa"/>
        </authorList>
    </citation>
    <scope>IDENTIFICATION</scope>
</reference>
<dbReference type="GeneID" id="110237687"/>
<evidence type="ECO:0000256" key="3">
    <source>
        <dbReference type="SAM" id="SignalP"/>
    </source>
</evidence>
<accession>A0A913YJ03</accession>
<keyword evidence="2" id="KW-1015">Disulfide bond</keyword>
<evidence type="ECO:0000313" key="4">
    <source>
        <dbReference type="EnsemblMetazoa" id="XP_028514482.1"/>
    </source>
</evidence>
<evidence type="ECO:0000256" key="1">
    <source>
        <dbReference type="ARBA" id="ARBA00007369"/>
    </source>
</evidence>
<evidence type="ECO:0000256" key="2">
    <source>
        <dbReference type="ARBA" id="ARBA00023157"/>
    </source>
</evidence>
<feature type="signal peptide" evidence="3">
    <location>
        <begin position="1"/>
        <end position="21"/>
    </location>
</feature>
<dbReference type="OMA" id="RYPPINS"/>
<dbReference type="GO" id="GO:0005185">
    <property type="term" value="F:neurohypophyseal hormone activity"/>
    <property type="evidence" value="ECO:0007669"/>
    <property type="project" value="InterPro"/>
</dbReference>
<sequence>MFKISLVVLLVMQVVWQMGEAANIQVQRGSGHIKFLVPQERVWAGLSDGHRRYPVIHSGNLIALRLAYTSGSYSYRWMQCGSSSSYCYYSNCPRGKVLKSNRWSSCRKEQFYIRAVNKNDGQPIISGDFVTLAPYNRGSTCRLRCFSSSSSYCNSKTCLSESYFKGNYAFSYSYLTFQIFSHFAKDGIDPVQYGDIVGFRYPYYYSHHWLYFSGSYLYARSCSYNTKTSCARKNSLFGFQIFKKL</sequence>
<dbReference type="RefSeq" id="XP_028514482.1">
    <property type="nucleotide sequence ID" value="XM_028658681.1"/>
</dbReference>
<dbReference type="GO" id="GO:0005576">
    <property type="term" value="C:extracellular region"/>
    <property type="evidence" value="ECO:0007669"/>
    <property type="project" value="InterPro"/>
</dbReference>
<dbReference type="Proteomes" id="UP000887567">
    <property type="component" value="Unplaced"/>
</dbReference>
<evidence type="ECO:0000313" key="5">
    <source>
        <dbReference type="Proteomes" id="UP000887567"/>
    </source>
</evidence>
<proteinExistence type="inferred from homology"/>
<dbReference type="InterPro" id="IPR022423">
    <property type="entry name" value="Neurohypophysial_hormone_CS"/>
</dbReference>
<protein>
    <submittedName>
        <fullName evidence="4">Uncharacterized protein</fullName>
    </submittedName>
</protein>
<keyword evidence="5" id="KW-1185">Reference proteome</keyword>
<feature type="chain" id="PRO_5036880100" evidence="3">
    <location>
        <begin position="22"/>
        <end position="245"/>
    </location>
</feature>
<dbReference type="EnsemblMetazoa" id="XM_028658681.1">
    <property type="protein sequence ID" value="XP_028514482.1"/>
    <property type="gene ID" value="LOC110237687"/>
</dbReference>